<feature type="region of interest" description="Disordered" evidence="1">
    <location>
        <begin position="216"/>
        <end position="235"/>
    </location>
</feature>
<reference evidence="2 3" key="1">
    <citation type="journal article" date="2019" name="Int. J. Syst. Evol. Microbiol.">
        <title>The Global Catalogue of Microorganisms (GCM) 10K type strain sequencing project: providing services to taxonomists for standard genome sequencing and annotation.</title>
        <authorList>
            <consortium name="The Broad Institute Genomics Platform"/>
            <consortium name="The Broad Institute Genome Sequencing Center for Infectious Disease"/>
            <person name="Wu L."/>
            <person name="Ma J."/>
        </authorList>
    </citation>
    <scope>NUCLEOTIDE SEQUENCE [LARGE SCALE GENOMIC DNA]</scope>
    <source>
        <strain evidence="2 3">JCM 13929</strain>
    </source>
</reference>
<dbReference type="Proteomes" id="UP001500064">
    <property type="component" value="Unassembled WGS sequence"/>
</dbReference>
<proteinExistence type="predicted"/>
<evidence type="ECO:0000313" key="3">
    <source>
        <dbReference type="Proteomes" id="UP001500064"/>
    </source>
</evidence>
<dbReference type="EMBL" id="BAAAMU010000003">
    <property type="protein sequence ID" value="GAA1614035.1"/>
    <property type="molecule type" value="Genomic_DNA"/>
</dbReference>
<evidence type="ECO:0000256" key="1">
    <source>
        <dbReference type="SAM" id="MobiDB-lite"/>
    </source>
</evidence>
<gene>
    <name evidence="2" type="ORF">GCM10009733_007720</name>
</gene>
<protein>
    <submittedName>
        <fullName evidence="2">Uncharacterized protein</fullName>
    </submittedName>
</protein>
<accession>A0ABN2ESJ3</accession>
<evidence type="ECO:0000313" key="2">
    <source>
        <dbReference type="EMBL" id="GAA1614035.1"/>
    </source>
</evidence>
<sequence>MTGDEALEQAVGDDGGDVRDDGEDALRADIAQFVTLELEGPWHMAYLVARRVEPDAGHGVGSEQESTKRFGPKRFRRVSAREFASEARTSAKRVLAFWRAWNRLADTGVVPHAMALEPDRDVELPDVKKYPFYGEKGYYRSFDARAISDERRKGIEREAASSGTRPAAITYVIEHPKAVKTALLADEATRMAVREALAEFDARQAAADAADRAAAADVTAQRQSEYDNEDAGDLHRERESLAAEARAARDGSEAEASMDVFNAMAEIRMAASRALALLHKQQIRFTADRAEAIAELCDGAEATIAAVRDLATGSALDDAALAAFLDENGGLL</sequence>
<feature type="region of interest" description="Disordered" evidence="1">
    <location>
        <begin position="1"/>
        <end position="22"/>
    </location>
</feature>
<comment type="caution">
    <text evidence="2">The sequence shown here is derived from an EMBL/GenBank/DDBJ whole genome shotgun (WGS) entry which is preliminary data.</text>
</comment>
<name>A0ABN2ESJ3_9ACTN</name>
<keyword evidence="3" id="KW-1185">Reference proteome</keyword>
<dbReference type="RefSeq" id="WP_346101449.1">
    <property type="nucleotide sequence ID" value="NZ_BAAAMU010000003.1"/>
</dbReference>
<organism evidence="2 3">
    <name type="scientific">Nonomuraea maheshkhaliensis</name>
    <dbReference type="NCBI Taxonomy" id="419590"/>
    <lineage>
        <taxon>Bacteria</taxon>
        <taxon>Bacillati</taxon>
        <taxon>Actinomycetota</taxon>
        <taxon>Actinomycetes</taxon>
        <taxon>Streptosporangiales</taxon>
        <taxon>Streptosporangiaceae</taxon>
        <taxon>Nonomuraea</taxon>
    </lineage>
</organism>